<name>A0A397IQ91_9GLOM</name>
<sequence length="116" mass="13606">MKEMKAQQESKERDRLPSIFTLDEGKSFRARNRLNSNKVESPRKLKAELEKVRRENDQLKSSGQEIDKELNSLIKENKYLGPLAFIGVVTLIIGSIWLGFYLYELYLKYYVLVEFA</sequence>
<keyword evidence="1" id="KW-0472">Membrane</keyword>
<evidence type="ECO:0000313" key="3">
    <source>
        <dbReference type="Proteomes" id="UP000266861"/>
    </source>
</evidence>
<proteinExistence type="predicted"/>
<evidence type="ECO:0000256" key="1">
    <source>
        <dbReference type="SAM" id="Phobius"/>
    </source>
</evidence>
<accession>A0A397IQ91</accession>
<keyword evidence="1" id="KW-1133">Transmembrane helix</keyword>
<protein>
    <submittedName>
        <fullName evidence="2">Uncharacterized protein</fullName>
    </submittedName>
</protein>
<dbReference type="Proteomes" id="UP000266861">
    <property type="component" value="Unassembled WGS sequence"/>
</dbReference>
<dbReference type="EMBL" id="PQFF01000201">
    <property type="protein sequence ID" value="RHZ75314.1"/>
    <property type="molecule type" value="Genomic_DNA"/>
</dbReference>
<keyword evidence="1" id="KW-0812">Transmembrane</keyword>
<comment type="caution">
    <text evidence="2">The sequence shown here is derived from an EMBL/GenBank/DDBJ whole genome shotgun (WGS) entry which is preliminary data.</text>
</comment>
<organism evidence="2 3">
    <name type="scientific">Diversispora epigaea</name>
    <dbReference type="NCBI Taxonomy" id="1348612"/>
    <lineage>
        <taxon>Eukaryota</taxon>
        <taxon>Fungi</taxon>
        <taxon>Fungi incertae sedis</taxon>
        <taxon>Mucoromycota</taxon>
        <taxon>Glomeromycotina</taxon>
        <taxon>Glomeromycetes</taxon>
        <taxon>Diversisporales</taxon>
        <taxon>Diversisporaceae</taxon>
        <taxon>Diversispora</taxon>
    </lineage>
</organism>
<gene>
    <name evidence="2" type="ORF">Glove_216g115</name>
</gene>
<reference evidence="2 3" key="1">
    <citation type="submission" date="2018-08" db="EMBL/GenBank/DDBJ databases">
        <title>Genome and evolution of the arbuscular mycorrhizal fungus Diversispora epigaea (formerly Glomus versiforme) and its bacterial endosymbionts.</title>
        <authorList>
            <person name="Sun X."/>
            <person name="Fei Z."/>
            <person name="Harrison M."/>
        </authorList>
    </citation>
    <scope>NUCLEOTIDE SEQUENCE [LARGE SCALE GENOMIC DNA]</scope>
    <source>
        <strain evidence="2 3">IT104</strain>
    </source>
</reference>
<dbReference type="OrthoDB" id="10326556at2759"/>
<feature type="transmembrane region" description="Helical" evidence="1">
    <location>
        <begin position="79"/>
        <end position="103"/>
    </location>
</feature>
<keyword evidence="3" id="KW-1185">Reference proteome</keyword>
<dbReference type="AlphaFoldDB" id="A0A397IQ91"/>
<evidence type="ECO:0000313" key="2">
    <source>
        <dbReference type="EMBL" id="RHZ75314.1"/>
    </source>
</evidence>